<reference evidence="4 5" key="1">
    <citation type="submission" date="2021-06" db="EMBL/GenBank/DDBJ databases">
        <title>Description of novel taxa of the family Lachnospiraceae.</title>
        <authorList>
            <person name="Chaplin A.V."/>
            <person name="Sokolova S.R."/>
            <person name="Pikina A.P."/>
            <person name="Korzhanova M."/>
            <person name="Belova V."/>
            <person name="Korostin D."/>
            <person name="Efimov B.A."/>
        </authorList>
    </citation>
    <scope>NUCLEOTIDE SEQUENCE [LARGE SCALE GENOMIC DNA]</scope>
    <source>
        <strain evidence="4 5">ASD4241</strain>
    </source>
</reference>
<dbReference type="PROSITE" id="PS50977">
    <property type="entry name" value="HTH_TETR_2"/>
    <property type="match status" value="1"/>
</dbReference>
<dbReference type="Proteomes" id="UP001314681">
    <property type="component" value="Unassembled WGS sequence"/>
</dbReference>
<proteinExistence type="predicted"/>
<accession>A0ABS6KEC1</accession>
<evidence type="ECO:0000313" key="5">
    <source>
        <dbReference type="Proteomes" id="UP001314681"/>
    </source>
</evidence>
<dbReference type="InterPro" id="IPR039532">
    <property type="entry name" value="TetR_C_Firmicutes"/>
</dbReference>
<dbReference type="PANTHER" id="PTHR43479:SF7">
    <property type="entry name" value="TETR-FAMILY TRANSCRIPTIONAL REGULATOR"/>
    <property type="match status" value="1"/>
</dbReference>
<protein>
    <submittedName>
        <fullName evidence="4">TetR/AcrR family transcriptional regulator</fullName>
    </submittedName>
</protein>
<dbReference type="Pfam" id="PF14278">
    <property type="entry name" value="TetR_C_8"/>
    <property type="match status" value="1"/>
</dbReference>
<evidence type="ECO:0000259" key="3">
    <source>
        <dbReference type="PROSITE" id="PS50977"/>
    </source>
</evidence>
<keyword evidence="1 2" id="KW-0238">DNA-binding</keyword>
<gene>
    <name evidence="4" type="ORF">KTH90_23085</name>
</gene>
<organism evidence="4 5">
    <name type="scientific">Diplocloster modestus</name>
    <dbReference type="NCBI Taxonomy" id="2850322"/>
    <lineage>
        <taxon>Bacteria</taxon>
        <taxon>Bacillati</taxon>
        <taxon>Bacillota</taxon>
        <taxon>Clostridia</taxon>
        <taxon>Lachnospirales</taxon>
        <taxon>Lachnospiraceae</taxon>
        <taxon>Diplocloster</taxon>
    </lineage>
</organism>
<dbReference type="InterPro" id="IPR001647">
    <property type="entry name" value="HTH_TetR"/>
</dbReference>
<dbReference type="Pfam" id="PF00440">
    <property type="entry name" value="TetR_N"/>
    <property type="match status" value="1"/>
</dbReference>
<name>A0ABS6KEC1_9FIRM</name>
<sequence>MNQKYNRRFQDTEDRIENVFFTLLSQKPFSKITVRELCEKSGISRTSFYSHYEDIYELLRQVEKKVTLQAASFFNTGDSACSRKDSYIQLFCFIRENKPFFQSYFKNSDFQGSLFFLNTSHSFQREGFASSKRQQYRKAFFTGGFNALIREWLERGCSDSPEELVAVLEEEYGITEK</sequence>
<evidence type="ECO:0000256" key="2">
    <source>
        <dbReference type="PROSITE-ProRule" id="PRU00335"/>
    </source>
</evidence>
<dbReference type="InterPro" id="IPR009057">
    <property type="entry name" value="Homeodomain-like_sf"/>
</dbReference>
<dbReference type="EMBL" id="JAHQCX010000025">
    <property type="protein sequence ID" value="MBU9728880.1"/>
    <property type="molecule type" value="Genomic_DNA"/>
</dbReference>
<feature type="DNA-binding region" description="H-T-H motif" evidence="2">
    <location>
        <begin position="33"/>
        <end position="52"/>
    </location>
</feature>
<evidence type="ECO:0000313" key="4">
    <source>
        <dbReference type="EMBL" id="MBU9728880.1"/>
    </source>
</evidence>
<dbReference type="Gene3D" id="1.10.357.10">
    <property type="entry name" value="Tetracycline Repressor, domain 2"/>
    <property type="match status" value="1"/>
</dbReference>
<dbReference type="SUPFAM" id="SSF46689">
    <property type="entry name" value="Homeodomain-like"/>
    <property type="match status" value="1"/>
</dbReference>
<dbReference type="RefSeq" id="WP_158350962.1">
    <property type="nucleotide sequence ID" value="NZ_JAHQCX010000025.1"/>
</dbReference>
<evidence type="ECO:0000256" key="1">
    <source>
        <dbReference type="ARBA" id="ARBA00023125"/>
    </source>
</evidence>
<dbReference type="PANTHER" id="PTHR43479">
    <property type="entry name" value="ACREF/ENVCD OPERON REPRESSOR-RELATED"/>
    <property type="match status" value="1"/>
</dbReference>
<comment type="caution">
    <text evidence="4">The sequence shown here is derived from an EMBL/GenBank/DDBJ whole genome shotgun (WGS) entry which is preliminary data.</text>
</comment>
<feature type="domain" description="HTH tetR-type" evidence="3">
    <location>
        <begin position="10"/>
        <end position="70"/>
    </location>
</feature>
<keyword evidence="5" id="KW-1185">Reference proteome</keyword>
<dbReference type="InterPro" id="IPR050624">
    <property type="entry name" value="HTH-type_Tx_Regulator"/>
</dbReference>